<reference evidence="1 2" key="1">
    <citation type="submission" date="2016-04" db="EMBL/GenBank/DDBJ databases">
        <title>Comparative genomics of Morganella phages MP1 and MP2 define new clades among the T4 and T7-like Viruses.</title>
        <authorList>
            <person name="Pinto G."/>
            <person name="Oliveira A."/>
            <person name="Malgorzata L."/>
            <person name="Kropinski A."/>
            <person name="Azeredo J."/>
        </authorList>
    </citation>
    <scope>NUCLEOTIDE SEQUENCE [LARGE SCALE GENOMIC DNA]</scope>
</reference>
<protein>
    <submittedName>
        <fullName evidence="1">Uncharacterized protein</fullName>
    </submittedName>
</protein>
<dbReference type="EMBL" id="KX078569">
    <property type="protein sequence ID" value="ANM46583.1"/>
    <property type="molecule type" value="Genomic_DNA"/>
</dbReference>
<dbReference type="RefSeq" id="YP_009280120.1">
    <property type="nucleotide sequence ID" value="NC_031020.1"/>
</dbReference>
<organism evidence="1 2">
    <name type="scientific">Morganella phage vB_MmoM_MP1</name>
    <dbReference type="NCBI Taxonomy" id="1852628"/>
    <lineage>
        <taxon>Viruses</taxon>
        <taxon>Duplodnaviria</taxon>
        <taxon>Heunggongvirae</taxon>
        <taxon>Uroviricota</taxon>
        <taxon>Caudoviricetes</taxon>
        <taxon>Pantevenvirales</taxon>
        <taxon>Straboviridae</taxon>
        <taxon>Gualtarvirus</taxon>
        <taxon>Gualtarvirus mp1</taxon>
    </lineage>
</organism>
<accession>A0A192YAS1</accession>
<sequence length="92" mass="10687">MNMVQGLSLIFIRDKNGMELVINKMGGNVKPYHFSGITEAQAFDNDGWIFSEKYKSPHYDAIANTFRYRLYNTDTGEQAYLIVELNWFTSFC</sequence>
<evidence type="ECO:0000313" key="1">
    <source>
        <dbReference type="EMBL" id="ANM46583.1"/>
    </source>
</evidence>
<proteinExistence type="predicted"/>
<dbReference type="GeneID" id="29059462"/>
<gene>
    <name evidence="1" type="ORF">MP1_gp0262</name>
</gene>
<dbReference type="Proteomes" id="UP000203816">
    <property type="component" value="Segment"/>
</dbReference>
<evidence type="ECO:0000313" key="2">
    <source>
        <dbReference type="Proteomes" id="UP000203816"/>
    </source>
</evidence>
<keyword evidence="2" id="KW-1185">Reference proteome</keyword>
<name>A0A192YAS1_9CAUD</name>
<dbReference type="KEGG" id="vg:29059462"/>